<evidence type="ECO:0000256" key="1">
    <source>
        <dbReference type="ARBA" id="ARBA00001554"/>
    </source>
</evidence>
<evidence type="ECO:0000256" key="2">
    <source>
        <dbReference type="ARBA" id="ARBA00006472"/>
    </source>
</evidence>
<keyword evidence="5" id="KW-0456">Lyase</keyword>
<dbReference type="OrthoDB" id="3436572at2"/>
<dbReference type="RefSeq" id="WP_078764067.1">
    <property type="nucleotide sequence ID" value="NZ_FUWS01000020.1"/>
</dbReference>
<evidence type="ECO:0000313" key="6">
    <source>
        <dbReference type="EMBL" id="SKA38629.1"/>
    </source>
</evidence>
<dbReference type="EC" id="4.2.1.96" evidence="3"/>
<dbReference type="GO" id="GO:0006729">
    <property type="term" value="P:tetrahydrobiopterin biosynthetic process"/>
    <property type="evidence" value="ECO:0007669"/>
    <property type="project" value="InterPro"/>
</dbReference>
<reference evidence="6 7" key="1">
    <citation type="submission" date="2017-02" db="EMBL/GenBank/DDBJ databases">
        <authorList>
            <person name="Peterson S.W."/>
        </authorList>
    </citation>
    <scope>NUCLEOTIDE SEQUENCE [LARGE SCALE GENOMIC DNA]</scope>
    <source>
        <strain evidence="6 7">DSM 45154</strain>
    </source>
</reference>
<sequence>MRTLSDDEISVALATLAEWEHQVDSLARLAPTDDPAGFKATVERVAGQDADHVAMVDTPNGVVLRVATPQAGGVTATDVEVAARIDRAIEMGGADAAPPAP</sequence>
<evidence type="ECO:0000256" key="3">
    <source>
        <dbReference type="ARBA" id="ARBA00013252"/>
    </source>
</evidence>
<protein>
    <recommendedName>
        <fullName evidence="4">Putative pterin-4-alpha-carbinolamine dehydratase</fullName>
        <ecNumber evidence="3">4.2.1.96</ecNumber>
    </recommendedName>
</protein>
<dbReference type="AlphaFoldDB" id="A0A1T4TEK8"/>
<proteinExistence type="inferred from homology"/>
<gene>
    <name evidence="6" type="ORF">SAMN02745673_04852</name>
</gene>
<comment type="similarity">
    <text evidence="2">Belongs to the pterin-4-alpha-carbinolamine dehydratase family.</text>
</comment>
<organism evidence="6 7">
    <name type="scientific">Marinactinospora thermotolerans DSM 45154</name>
    <dbReference type="NCBI Taxonomy" id="1122192"/>
    <lineage>
        <taxon>Bacteria</taxon>
        <taxon>Bacillati</taxon>
        <taxon>Actinomycetota</taxon>
        <taxon>Actinomycetes</taxon>
        <taxon>Streptosporangiales</taxon>
        <taxon>Nocardiopsidaceae</taxon>
        <taxon>Marinactinospora</taxon>
    </lineage>
</organism>
<accession>A0A1T4TEK8</accession>
<evidence type="ECO:0000256" key="4">
    <source>
        <dbReference type="ARBA" id="ARBA00021735"/>
    </source>
</evidence>
<dbReference type="Gene3D" id="3.30.1360.20">
    <property type="entry name" value="Transcriptional coactivator/pterin dehydratase"/>
    <property type="match status" value="1"/>
</dbReference>
<dbReference type="Proteomes" id="UP000190637">
    <property type="component" value="Unassembled WGS sequence"/>
</dbReference>
<dbReference type="InterPro" id="IPR001533">
    <property type="entry name" value="Pterin_deHydtase"/>
</dbReference>
<dbReference type="InterPro" id="IPR036428">
    <property type="entry name" value="PCD_sf"/>
</dbReference>
<comment type="catalytic activity">
    <reaction evidence="1">
        <text>(4aS,6R)-4a-hydroxy-L-erythro-5,6,7,8-tetrahydrobiopterin = (6R)-L-erythro-6,7-dihydrobiopterin + H2O</text>
        <dbReference type="Rhea" id="RHEA:11920"/>
        <dbReference type="ChEBI" id="CHEBI:15377"/>
        <dbReference type="ChEBI" id="CHEBI:15642"/>
        <dbReference type="ChEBI" id="CHEBI:43120"/>
        <dbReference type="EC" id="4.2.1.96"/>
    </reaction>
</comment>
<evidence type="ECO:0000256" key="5">
    <source>
        <dbReference type="ARBA" id="ARBA00023239"/>
    </source>
</evidence>
<dbReference type="GO" id="GO:0008124">
    <property type="term" value="F:4-alpha-hydroxytetrahydrobiopterin dehydratase activity"/>
    <property type="evidence" value="ECO:0007669"/>
    <property type="project" value="UniProtKB-EC"/>
</dbReference>
<name>A0A1T4TEK8_9ACTN</name>
<dbReference type="Pfam" id="PF01329">
    <property type="entry name" value="Pterin_4a"/>
    <property type="match status" value="1"/>
</dbReference>
<dbReference type="SUPFAM" id="SSF55248">
    <property type="entry name" value="PCD-like"/>
    <property type="match status" value="1"/>
</dbReference>
<keyword evidence="7" id="KW-1185">Reference proteome</keyword>
<evidence type="ECO:0000313" key="7">
    <source>
        <dbReference type="Proteomes" id="UP000190637"/>
    </source>
</evidence>
<dbReference type="EMBL" id="FUWS01000020">
    <property type="protein sequence ID" value="SKA38629.1"/>
    <property type="molecule type" value="Genomic_DNA"/>
</dbReference>